<dbReference type="Proteomes" id="UP001161099">
    <property type="component" value="Unassembled WGS sequence"/>
</dbReference>
<dbReference type="PANTHER" id="PTHR45458">
    <property type="entry name" value="SHORT-CHAIN DEHYDROGENASE/REDUCTASE SDR"/>
    <property type="match status" value="1"/>
</dbReference>
<dbReference type="PANTHER" id="PTHR45458:SF1">
    <property type="entry name" value="SHORT CHAIN DEHYDROGENASE"/>
    <property type="match status" value="1"/>
</dbReference>
<name>A0A239RTI4_ACIJO</name>
<organism evidence="2 4">
    <name type="scientific">Acinetobacter johnsonii</name>
    <dbReference type="NCBI Taxonomy" id="40214"/>
    <lineage>
        <taxon>Bacteria</taxon>
        <taxon>Pseudomonadati</taxon>
        <taxon>Pseudomonadota</taxon>
        <taxon>Gammaproteobacteria</taxon>
        <taxon>Moraxellales</taxon>
        <taxon>Moraxellaceae</taxon>
        <taxon>Acinetobacter</taxon>
    </lineage>
</organism>
<dbReference type="GO" id="GO:0016616">
    <property type="term" value="F:oxidoreductase activity, acting on the CH-OH group of donors, NAD or NADP as acceptor"/>
    <property type="evidence" value="ECO:0007669"/>
    <property type="project" value="TreeGrafter"/>
</dbReference>
<dbReference type="InterPro" id="IPR052184">
    <property type="entry name" value="SDR_enzymes"/>
</dbReference>
<dbReference type="EMBL" id="CP121776">
    <property type="protein sequence ID" value="WMG17739.1"/>
    <property type="molecule type" value="Genomic_DNA"/>
</dbReference>
<dbReference type="PRINTS" id="PR00081">
    <property type="entry name" value="GDHRDH"/>
</dbReference>
<dbReference type="InterPro" id="IPR002347">
    <property type="entry name" value="SDR_fam"/>
</dbReference>
<dbReference type="EMBL" id="JAOCDR010000033">
    <property type="protein sequence ID" value="MDH0656908.1"/>
    <property type="molecule type" value="Genomic_DNA"/>
</dbReference>
<accession>A0A239RTI4</accession>
<gene>
    <name evidence="2" type="ORF">N5D11_12445</name>
    <name evidence="1" type="ORF">N7566_06680</name>
    <name evidence="3" type="ORF">QBJ73_15375</name>
</gene>
<sequence>MSDKNKRAIVVGASRGIGLGLVRELLNQHWQVIATIRDIDQVSTGLNQLLSEYPDRLELTELDLSYVQTADRLLSKYHEKSIDLLLVSAGILGPKHQRVEQCTPNEIANLFWVNSIAPVTIARTLLPLMKEKSVIAFMSSRMGSVALNDDGSMELYRASKAALNSITRGFAINEAIPAQIGVLNLHPGWVQTEMGGSHAPINVKESTTGIVRVVEDFIGKNEQQFVDFQGHEITW</sequence>
<reference evidence="2" key="1">
    <citation type="submission" date="2022-09" db="EMBL/GenBank/DDBJ databases">
        <title>Intensive care unit water sources are persistently colonized with multi-drug resistant bacteria and are the site of extensive horizontal gene transfer of antibiotic resistance genes.</title>
        <authorList>
            <person name="Diorio-Toth L."/>
        </authorList>
    </citation>
    <scope>NUCLEOTIDE SEQUENCE</scope>
    <source>
        <strain evidence="2">GD03851</strain>
        <strain evidence="1">GD04065</strain>
    </source>
</reference>
<dbReference type="RefSeq" id="WP_010326692.1">
    <property type="nucleotide sequence ID" value="NZ_CANMLB010000004.1"/>
</dbReference>
<dbReference type="Proteomes" id="UP001244586">
    <property type="component" value="Chromosome"/>
</dbReference>
<keyword evidence="5" id="KW-1185">Reference proteome</keyword>
<protein>
    <submittedName>
        <fullName evidence="2">SDR family oxidoreductase</fullName>
    </submittedName>
</protein>
<dbReference type="SUPFAM" id="SSF51735">
    <property type="entry name" value="NAD(P)-binding Rossmann-fold domains"/>
    <property type="match status" value="1"/>
</dbReference>
<dbReference type="AlphaFoldDB" id="A0A239RTI4"/>
<dbReference type="Pfam" id="PF00106">
    <property type="entry name" value="adh_short"/>
    <property type="match status" value="1"/>
</dbReference>
<dbReference type="NCBIfam" id="NF006035">
    <property type="entry name" value="PRK08177.1"/>
    <property type="match status" value="1"/>
</dbReference>
<evidence type="ECO:0000313" key="3">
    <source>
        <dbReference type="EMBL" id="WMG17739.1"/>
    </source>
</evidence>
<dbReference type="InterPro" id="IPR036291">
    <property type="entry name" value="NAD(P)-bd_dom_sf"/>
</dbReference>
<evidence type="ECO:0000313" key="5">
    <source>
        <dbReference type="Proteomes" id="UP001244586"/>
    </source>
</evidence>
<evidence type="ECO:0000313" key="1">
    <source>
        <dbReference type="EMBL" id="MDG9786676.1"/>
    </source>
</evidence>
<evidence type="ECO:0000313" key="4">
    <source>
        <dbReference type="Proteomes" id="UP001161099"/>
    </source>
</evidence>
<dbReference type="EMBL" id="JAOECG010000006">
    <property type="protein sequence ID" value="MDG9786676.1"/>
    <property type="molecule type" value="Genomic_DNA"/>
</dbReference>
<reference evidence="3 5" key="2">
    <citation type="submission" date="2023-04" db="EMBL/GenBank/DDBJ databases">
        <title>Acinetobacter johnsonii isolate AYTCM encoding NDM-1, OXA-58 and PER-1.</title>
        <authorList>
            <person name="Tian C."/>
            <person name="Wang S."/>
            <person name="Fan X."/>
            <person name="Xia D."/>
        </authorList>
    </citation>
    <scope>NUCLEOTIDE SEQUENCE [LARGE SCALE GENOMIC DNA]</scope>
    <source>
        <strain evidence="3 5">AYTCM</strain>
    </source>
</reference>
<evidence type="ECO:0000313" key="2">
    <source>
        <dbReference type="EMBL" id="MDH0656908.1"/>
    </source>
</evidence>
<dbReference type="Gene3D" id="3.40.50.720">
    <property type="entry name" value="NAD(P)-binding Rossmann-like Domain"/>
    <property type="match status" value="1"/>
</dbReference>
<proteinExistence type="predicted"/>
<dbReference type="Proteomes" id="UP001157887">
    <property type="component" value="Unassembled WGS sequence"/>
</dbReference>